<protein>
    <submittedName>
        <fullName evidence="4">Glycosyltransferase family 4 protein</fullName>
        <ecNumber evidence="4">2.4.-.-</ecNumber>
    </submittedName>
</protein>
<evidence type="ECO:0000313" key="5">
    <source>
        <dbReference type="Proteomes" id="UP001177934"/>
    </source>
</evidence>
<feature type="domain" description="Glycosyltransferase subfamily 4-like N-terminal" evidence="3">
    <location>
        <begin position="449"/>
        <end position="626"/>
    </location>
</feature>
<name>A0AA95HQX8_9BACT</name>
<dbReference type="AlphaFoldDB" id="A0AA95HQX8"/>
<dbReference type="GO" id="GO:0016757">
    <property type="term" value="F:glycosyltransferase activity"/>
    <property type="evidence" value="ECO:0007669"/>
    <property type="project" value="UniProtKB-KW"/>
</dbReference>
<dbReference type="SUPFAM" id="SSF53756">
    <property type="entry name" value="UDP-Glycosyltransferase/glycogen phosphorylase"/>
    <property type="match status" value="2"/>
</dbReference>
<gene>
    <name evidence="4" type="ORF">QNN11_14545</name>
</gene>
<organism evidence="4 5">
    <name type="scientific">Phocaeicola dorei</name>
    <dbReference type="NCBI Taxonomy" id="357276"/>
    <lineage>
        <taxon>Bacteria</taxon>
        <taxon>Pseudomonadati</taxon>
        <taxon>Bacteroidota</taxon>
        <taxon>Bacteroidia</taxon>
        <taxon>Bacteroidales</taxon>
        <taxon>Bacteroidaceae</taxon>
        <taxon>Phocaeicola</taxon>
    </lineage>
</organism>
<dbReference type="Pfam" id="PF13439">
    <property type="entry name" value="Glyco_transf_4"/>
    <property type="match status" value="1"/>
</dbReference>
<dbReference type="EMBL" id="CP126056">
    <property type="protein sequence ID" value="WHX08695.1"/>
    <property type="molecule type" value="Genomic_DNA"/>
</dbReference>
<dbReference type="PANTHER" id="PTHR46401:SF2">
    <property type="entry name" value="GLYCOSYLTRANSFERASE WBBK-RELATED"/>
    <property type="match status" value="1"/>
</dbReference>
<feature type="domain" description="Glycosyl transferase family 1" evidence="2">
    <location>
        <begin position="247"/>
        <end position="389"/>
    </location>
</feature>
<feature type="domain" description="Glycosyl transferase family 1" evidence="2">
    <location>
        <begin position="641"/>
        <end position="761"/>
    </location>
</feature>
<evidence type="ECO:0000259" key="3">
    <source>
        <dbReference type="Pfam" id="PF13439"/>
    </source>
</evidence>
<dbReference type="PANTHER" id="PTHR46401">
    <property type="entry name" value="GLYCOSYLTRANSFERASE WBBK-RELATED"/>
    <property type="match status" value="1"/>
</dbReference>
<dbReference type="Gene3D" id="3.40.50.2000">
    <property type="entry name" value="Glycogen Phosphorylase B"/>
    <property type="match status" value="4"/>
</dbReference>
<evidence type="ECO:0000256" key="1">
    <source>
        <dbReference type="ARBA" id="ARBA00022679"/>
    </source>
</evidence>
<keyword evidence="4" id="KW-0328">Glycosyltransferase</keyword>
<dbReference type="InterPro" id="IPR028098">
    <property type="entry name" value="Glyco_trans_4-like_N"/>
</dbReference>
<reference evidence="4" key="1">
    <citation type="journal article" date="2023" name="Nat. Commun.">
        <title>Identification of a novel Human Milk Oligosaccharides utilization cluster in the infant gut commensal Bacteroides dorei.</title>
        <authorList>
            <person name="Kijner S."/>
            <person name="Ennis D."/>
            <person name="Shmorak S."/>
            <person name="Florentin A."/>
            <person name="Yassour M."/>
        </authorList>
    </citation>
    <scope>NUCLEOTIDE SEQUENCE</scope>
    <source>
        <strain evidence="4">2</strain>
    </source>
</reference>
<evidence type="ECO:0000313" key="4">
    <source>
        <dbReference type="EMBL" id="WHX08695.1"/>
    </source>
</evidence>
<dbReference type="CDD" id="cd03801">
    <property type="entry name" value="GT4_PimA-like"/>
    <property type="match status" value="2"/>
</dbReference>
<dbReference type="Pfam" id="PF00534">
    <property type="entry name" value="Glycos_transf_1"/>
    <property type="match status" value="2"/>
</dbReference>
<dbReference type="Proteomes" id="UP001177934">
    <property type="component" value="Chromosome"/>
</dbReference>
<dbReference type="InterPro" id="IPR001296">
    <property type="entry name" value="Glyco_trans_1"/>
</dbReference>
<proteinExistence type="predicted"/>
<sequence>MKILIVHYRYFISGGPERYLFNLKDALEARGHEVIPFSIKNSQNVKSLYSNYFVENIGKSDEVFVEKYPKTLRTYIDLVSREFYSFGVKRKLKKLIVDTRPDICYLLVYKRALSPSVIDACCNMGVPVINRISDYNPVCGAASLYHEGKFCDACFADADRSLLKKDCVKGSKLFSMMRYFSIKLSEVLKMDRKISGYVCTNGFMKEMMTRRGYDSRKLQVVPTFFREKPEYAVVDKAMRFDFDILRLLYIGNIDESKGIYDLVEAMEILKRHTSAFHLSIVGGLHEEENQRMFELLARKKLTGHVTFEPFRSDGRVFEYYLDNHVTVLPARWSENLPNTLIESLYFHRPVIVPQWGSFKYTTDLSVAFYYQALSVKSLADTLGEIMTNPLLIIGKSNACEAFFQANFAERTHLDSLLNLFNNTLHNKNEDFEIGTGYTSVPARMGAATEIVVAELTTSMRKLGEDVTIVDIKDKNRMPTRLPITEAYMPQFFSSTDTKLGIVHKLKRVLYSISLTGKLHSLIRQNCRERIMLHFHNQYNLFFFLKLTPKSLLKNVTIGYTVHSYIWFGKWDEVKDIIAKRYFQEVYCCQYADKVFVLNDIVARMLTKHYQVKPEHIIPVINGVNVDVYNDEAADKLAVNSLRKKYGLTGKRVAFQVGSVCDRKNQLGTLKLLLPMMRCQHDIAFIYAGGVIDTEYAADIQRLAEQEGVKDRVLYMGEVVPGKQLNEIYALSDVAFMNSKSEAFALVIAEALAARKPIFICDTIMRNLFFWGKRKVKELSV</sequence>
<evidence type="ECO:0000259" key="2">
    <source>
        <dbReference type="Pfam" id="PF00534"/>
    </source>
</evidence>
<keyword evidence="1 4" id="KW-0808">Transferase</keyword>
<dbReference type="EC" id="2.4.-.-" evidence="4"/>
<accession>A0AA95HQX8</accession>